<keyword evidence="2" id="KW-1185">Reference proteome</keyword>
<dbReference type="RefSeq" id="WP_377983209.1">
    <property type="nucleotide sequence ID" value="NZ_JBBKXZ010000002.1"/>
</dbReference>
<evidence type="ECO:0000313" key="2">
    <source>
        <dbReference type="Proteomes" id="UP001598138"/>
    </source>
</evidence>
<dbReference type="NCBIfam" id="TIGR03573">
    <property type="entry name" value="WbuX"/>
    <property type="match status" value="1"/>
</dbReference>
<evidence type="ECO:0000313" key="1">
    <source>
        <dbReference type="EMBL" id="MFD3394327.1"/>
    </source>
</evidence>
<dbReference type="EMBL" id="JBBKXZ010000002">
    <property type="protein sequence ID" value="MFD3394327.1"/>
    <property type="molecule type" value="Genomic_DNA"/>
</dbReference>
<proteinExistence type="predicted"/>
<dbReference type="Proteomes" id="UP001598138">
    <property type="component" value="Unassembled WGS sequence"/>
</dbReference>
<name>A0ABW6DBP7_9BACT</name>
<sequence length="410" mass="47799">MGQELREAFFGLPQEVKFCKKCVMSNQRPASAVEFKHTKDSKKVTLNFDDEGICDACRTGEQKDSINWGMREEELLKLLDKYRSKDGSYDCLVPGSGGKDSAYQAHVLKYKYGMNPLTCTWPPILYTEYGYQNWKNWIDSGFDNISFNRNGQVMKLLTKLSIENLYHPFQTFMLGQKNLAPKIASRYGIKLIFYGENEAEYGNPIADNNTSLRDKSYYSFNNLDEIYLGGVSIRELKEKYNVSQNDLMSFLPADAKELEKSEIEVHYLGYYLKWTPQEVYYYAVENTGFKARPFRTQGTYSKYNSIDDKIDDLHYYTTFIKFGIGRATYDASQEIRNKHLTREDGIALVNKFDGEFPDRYFNEVMEYLDIDPDYFKTKLTDKFRSPHLWGKDELGNWQLRHTVSKNGLDD</sequence>
<accession>A0ABW6DBP7</accession>
<comment type="caution">
    <text evidence="1">The sequence shown here is derived from an EMBL/GenBank/DDBJ whole genome shotgun (WGS) entry which is preliminary data.</text>
</comment>
<reference evidence="1 2" key="1">
    <citation type="submission" date="2024-03" db="EMBL/GenBank/DDBJ databases">
        <title>Aquirufa genome sequencing.</title>
        <authorList>
            <person name="Pitt A."/>
            <person name="Hahn M.W."/>
        </authorList>
    </citation>
    <scope>NUCLEOTIDE SEQUENCE [LARGE SCALE GENOMIC DNA]</scope>
    <source>
        <strain evidence="1 2">OSTEICH-129V</strain>
    </source>
</reference>
<protein>
    <submittedName>
        <fullName evidence="1">N-acetyl sugar amidotransferase</fullName>
    </submittedName>
</protein>
<organism evidence="1 2">
    <name type="scientific">Aquirufa avitistagni</name>
    <dbReference type="NCBI Taxonomy" id="3104728"/>
    <lineage>
        <taxon>Bacteria</taxon>
        <taxon>Pseudomonadati</taxon>
        <taxon>Bacteroidota</taxon>
        <taxon>Cytophagia</taxon>
        <taxon>Cytophagales</taxon>
        <taxon>Flectobacillaceae</taxon>
        <taxon>Aquirufa</taxon>
    </lineage>
</organism>
<gene>
    <name evidence="1" type="ORF">U0R10_06820</name>
</gene>
<dbReference type="InterPro" id="IPR020022">
    <property type="entry name" value="N-acetyl_sugar_amidoTrfase"/>
</dbReference>
<dbReference type="SUPFAM" id="SSF52402">
    <property type="entry name" value="Adenine nucleotide alpha hydrolases-like"/>
    <property type="match status" value="1"/>
</dbReference>